<proteinExistence type="predicted"/>
<evidence type="ECO:0000313" key="1">
    <source>
        <dbReference type="EMBL" id="PTB77580.1"/>
    </source>
</evidence>
<accession>A0A2T4C7P0</accession>
<dbReference type="EMBL" id="KZ679130">
    <property type="protein sequence ID" value="PTB77580.1"/>
    <property type="molecule type" value="Genomic_DNA"/>
</dbReference>
<organism evidence="1 2">
    <name type="scientific">Trichoderma longibrachiatum ATCC 18648</name>
    <dbReference type="NCBI Taxonomy" id="983965"/>
    <lineage>
        <taxon>Eukaryota</taxon>
        <taxon>Fungi</taxon>
        <taxon>Dikarya</taxon>
        <taxon>Ascomycota</taxon>
        <taxon>Pezizomycotina</taxon>
        <taxon>Sordariomycetes</taxon>
        <taxon>Hypocreomycetidae</taxon>
        <taxon>Hypocreales</taxon>
        <taxon>Hypocreaceae</taxon>
        <taxon>Trichoderma</taxon>
    </lineage>
</organism>
<gene>
    <name evidence="1" type="ORF">M440DRAFT_1400517</name>
</gene>
<name>A0A2T4C7P0_TRILO</name>
<dbReference type="AlphaFoldDB" id="A0A2T4C7P0"/>
<protein>
    <submittedName>
        <fullName evidence="1">Uncharacterized protein</fullName>
    </submittedName>
</protein>
<evidence type="ECO:0000313" key="2">
    <source>
        <dbReference type="Proteomes" id="UP000240760"/>
    </source>
</evidence>
<keyword evidence="2" id="KW-1185">Reference proteome</keyword>
<sequence>MPCGSSGQRRTVILCHGKRLYLVRRITQCAREPIVLMNPDLFNALTKLPDSRLRSSESIERVRTSL</sequence>
<reference evidence="1 2" key="1">
    <citation type="submission" date="2016-07" db="EMBL/GenBank/DDBJ databases">
        <title>Multiple horizontal gene transfer events from other fungi enriched the ability of initially mycotrophic Trichoderma (Ascomycota) to feed on dead plant biomass.</title>
        <authorList>
            <consortium name="DOE Joint Genome Institute"/>
            <person name="Aerts A."/>
            <person name="Atanasova L."/>
            <person name="Chenthamara K."/>
            <person name="Zhang J."/>
            <person name="Grujic M."/>
            <person name="Henrissat B."/>
            <person name="Kuo A."/>
            <person name="Salamov A."/>
            <person name="Lipzen A."/>
            <person name="Labutti K."/>
            <person name="Barry K."/>
            <person name="Miao Y."/>
            <person name="Rahimi M.J."/>
            <person name="Shen Q."/>
            <person name="Grigoriev I.V."/>
            <person name="Kubicek C.P."/>
            <person name="Druzhinina I.S."/>
        </authorList>
    </citation>
    <scope>NUCLEOTIDE SEQUENCE [LARGE SCALE GENOMIC DNA]</scope>
    <source>
        <strain evidence="1 2">ATCC 18648</strain>
    </source>
</reference>
<dbReference type="Proteomes" id="UP000240760">
    <property type="component" value="Unassembled WGS sequence"/>
</dbReference>